<comment type="caution">
    <text evidence="1">The sequence shown here is derived from an EMBL/GenBank/DDBJ whole genome shotgun (WGS) entry which is preliminary data.</text>
</comment>
<proteinExistence type="predicted"/>
<reference evidence="3 4" key="1">
    <citation type="journal article" date="2020" name="Nat. Food">
        <title>A phased Vanilla planifolia genome enables genetic improvement of flavour and production.</title>
        <authorList>
            <person name="Hasing T."/>
            <person name="Tang H."/>
            <person name="Brym M."/>
            <person name="Khazi F."/>
            <person name="Huang T."/>
            <person name="Chambers A.H."/>
        </authorList>
    </citation>
    <scope>NUCLEOTIDE SEQUENCE [LARGE SCALE GENOMIC DNA]</scope>
    <source>
        <tissue evidence="1">Leaf</tissue>
    </source>
</reference>
<dbReference type="EMBL" id="JADCNL010000008">
    <property type="protein sequence ID" value="KAG0470861.1"/>
    <property type="molecule type" value="Genomic_DNA"/>
</dbReference>
<dbReference type="Proteomes" id="UP000636800">
    <property type="component" value="Unassembled WGS sequence"/>
</dbReference>
<gene>
    <name evidence="2" type="ORF">HPP92_016981</name>
    <name evidence="1" type="ORF">HPP92_017561</name>
</gene>
<accession>A0A835UT86</accession>
<sequence>MASAIYGFTSANLMASAIYGFTRANLMASAIYGFTRFDLDDVEVSPLSHFHSRKHIIKQDYVNKGQKSWRA</sequence>
<evidence type="ECO:0000313" key="1">
    <source>
        <dbReference type="EMBL" id="KAG0470861.1"/>
    </source>
</evidence>
<evidence type="ECO:0000313" key="3">
    <source>
        <dbReference type="Proteomes" id="UP000636800"/>
    </source>
</evidence>
<organism evidence="1 3">
    <name type="scientific">Vanilla planifolia</name>
    <name type="common">Vanilla</name>
    <dbReference type="NCBI Taxonomy" id="51239"/>
    <lineage>
        <taxon>Eukaryota</taxon>
        <taxon>Viridiplantae</taxon>
        <taxon>Streptophyta</taxon>
        <taxon>Embryophyta</taxon>
        <taxon>Tracheophyta</taxon>
        <taxon>Spermatophyta</taxon>
        <taxon>Magnoliopsida</taxon>
        <taxon>Liliopsida</taxon>
        <taxon>Asparagales</taxon>
        <taxon>Orchidaceae</taxon>
        <taxon>Vanilloideae</taxon>
        <taxon>Vanilleae</taxon>
        <taxon>Vanilla</taxon>
    </lineage>
</organism>
<evidence type="ECO:0000313" key="4">
    <source>
        <dbReference type="Proteomes" id="UP000639772"/>
    </source>
</evidence>
<keyword evidence="3" id="KW-1185">Reference proteome</keyword>
<evidence type="ECO:0000313" key="2">
    <source>
        <dbReference type="EMBL" id="KAG0472435.1"/>
    </source>
</evidence>
<dbReference type="EMBL" id="JADCNM010000008">
    <property type="protein sequence ID" value="KAG0472435.1"/>
    <property type="molecule type" value="Genomic_DNA"/>
</dbReference>
<protein>
    <submittedName>
        <fullName evidence="1">Uncharacterized protein</fullName>
    </submittedName>
</protein>
<dbReference type="Proteomes" id="UP000639772">
    <property type="component" value="Unassembled WGS sequence"/>
</dbReference>
<dbReference type="AlphaFoldDB" id="A0A835UT86"/>
<name>A0A835UT86_VANPL</name>